<feature type="transmembrane region" description="Helical" evidence="1">
    <location>
        <begin position="250"/>
        <end position="274"/>
    </location>
</feature>
<dbReference type="RefSeq" id="WP_338238699.1">
    <property type="nucleotide sequence ID" value="NZ_BQKE01000003.1"/>
</dbReference>
<dbReference type="PANTHER" id="PTHR22911">
    <property type="entry name" value="ACYL-MALONYL CONDENSING ENZYME-RELATED"/>
    <property type="match status" value="1"/>
</dbReference>
<feature type="transmembrane region" description="Helical" evidence="1">
    <location>
        <begin position="158"/>
        <end position="176"/>
    </location>
</feature>
<feature type="transmembrane region" description="Helical" evidence="1">
    <location>
        <begin position="74"/>
        <end position="94"/>
    </location>
</feature>
<proteinExistence type="predicted"/>
<organism evidence="3 4">
    <name type="scientific">Persicobacter diffluens</name>
    <dbReference type="NCBI Taxonomy" id="981"/>
    <lineage>
        <taxon>Bacteria</taxon>
        <taxon>Pseudomonadati</taxon>
        <taxon>Bacteroidota</taxon>
        <taxon>Cytophagia</taxon>
        <taxon>Cytophagales</taxon>
        <taxon>Persicobacteraceae</taxon>
        <taxon>Persicobacter</taxon>
    </lineage>
</organism>
<evidence type="ECO:0000259" key="2">
    <source>
        <dbReference type="Pfam" id="PF00892"/>
    </source>
</evidence>
<feature type="transmembrane region" description="Helical" evidence="1">
    <location>
        <begin position="223"/>
        <end position="244"/>
    </location>
</feature>
<comment type="caution">
    <text evidence="3">The sequence shown here is derived from an EMBL/GenBank/DDBJ whole genome shotgun (WGS) entry which is preliminary data.</text>
</comment>
<dbReference type="InterPro" id="IPR000620">
    <property type="entry name" value="EamA_dom"/>
</dbReference>
<dbReference type="EMBL" id="BQKE01000003">
    <property type="protein sequence ID" value="GJM63545.1"/>
    <property type="molecule type" value="Genomic_DNA"/>
</dbReference>
<keyword evidence="1" id="KW-1133">Transmembrane helix</keyword>
<dbReference type="Pfam" id="PF00892">
    <property type="entry name" value="EamA"/>
    <property type="match status" value="1"/>
</dbReference>
<name>A0AAN4W3X3_9BACT</name>
<evidence type="ECO:0000313" key="4">
    <source>
        <dbReference type="Proteomes" id="UP001310022"/>
    </source>
</evidence>
<keyword evidence="1" id="KW-0812">Transmembrane</keyword>
<feature type="transmembrane region" description="Helical" evidence="1">
    <location>
        <begin position="101"/>
        <end position="121"/>
    </location>
</feature>
<accession>A0AAN4W3X3</accession>
<feature type="transmembrane region" description="Helical" evidence="1">
    <location>
        <begin position="191"/>
        <end position="211"/>
    </location>
</feature>
<keyword evidence="1" id="KW-0472">Membrane</keyword>
<feature type="transmembrane region" description="Helical" evidence="1">
    <location>
        <begin position="28"/>
        <end position="54"/>
    </location>
</feature>
<gene>
    <name evidence="3" type="ORF">PEDI_40970</name>
</gene>
<dbReference type="GO" id="GO:0016020">
    <property type="term" value="C:membrane"/>
    <property type="evidence" value="ECO:0007669"/>
    <property type="project" value="InterPro"/>
</dbReference>
<dbReference type="InterPro" id="IPR037185">
    <property type="entry name" value="EmrE-like"/>
</dbReference>
<dbReference type="SUPFAM" id="SSF103481">
    <property type="entry name" value="Multidrug resistance efflux transporter EmrE"/>
    <property type="match status" value="2"/>
</dbReference>
<reference evidence="3 4" key="1">
    <citation type="submission" date="2021-12" db="EMBL/GenBank/DDBJ databases">
        <title>Genome sequencing of bacteria with rrn-lacking chromosome and rrn-plasmid.</title>
        <authorList>
            <person name="Anda M."/>
            <person name="Iwasaki W."/>
        </authorList>
    </citation>
    <scope>NUCLEOTIDE SEQUENCE [LARGE SCALE GENOMIC DNA]</scope>
    <source>
        <strain evidence="3 4">NBRC 15940</strain>
    </source>
</reference>
<dbReference type="AlphaFoldDB" id="A0AAN4W3X3"/>
<dbReference type="Gene3D" id="1.10.3730.20">
    <property type="match status" value="1"/>
</dbReference>
<dbReference type="Proteomes" id="UP001310022">
    <property type="component" value="Unassembled WGS sequence"/>
</dbReference>
<dbReference type="PANTHER" id="PTHR22911:SF137">
    <property type="entry name" value="SOLUTE CARRIER FAMILY 35 MEMBER G2-RELATED"/>
    <property type="match status" value="1"/>
</dbReference>
<sequence length="300" mass="33516">MWIYMGLMAALFLGLHNITKKHSVKENAVFPVLFFTTLTSLLVISPVLILSQLMPEKMADLNLLIPPLSFREHVFIFIKAAIMTGSWCLGYSAMKHLPITIVSPIRSAGPFFTLLGALTIYGERPSAYQWLGFALIIISMLIYSRVGKKEGIDFQTNRWVLAIIGATFLGSSSGLYDKFLVQYQGLAAQTVQFWFSLYVVILVGAVCLVYWRPRKSALGAFQFRWSLVGTGIFIVLADFFYFRGLEDPEALIMLLSAIKRSQIFIAVFVGGALFKEKNKRKKMVPLTGVLTGVALILYAS</sequence>
<evidence type="ECO:0000256" key="1">
    <source>
        <dbReference type="SAM" id="Phobius"/>
    </source>
</evidence>
<evidence type="ECO:0000313" key="3">
    <source>
        <dbReference type="EMBL" id="GJM63545.1"/>
    </source>
</evidence>
<feature type="transmembrane region" description="Helical" evidence="1">
    <location>
        <begin position="127"/>
        <end position="146"/>
    </location>
</feature>
<keyword evidence="4" id="KW-1185">Reference proteome</keyword>
<protein>
    <submittedName>
        <fullName evidence="3">Permease</fullName>
    </submittedName>
</protein>
<feature type="domain" description="EamA" evidence="2">
    <location>
        <begin position="2"/>
        <end position="144"/>
    </location>
</feature>